<dbReference type="STRING" id="796937.HMPREF9630_00054"/>
<dbReference type="GO" id="GO:0006261">
    <property type="term" value="P:DNA-templated DNA replication"/>
    <property type="evidence" value="ECO:0007669"/>
    <property type="project" value="TreeGrafter"/>
</dbReference>
<evidence type="ECO:0000313" key="4">
    <source>
        <dbReference type="Proteomes" id="UP000006437"/>
    </source>
</evidence>
<dbReference type="PATRIC" id="fig|796937.3.peg.181"/>
<dbReference type="PANTHER" id="PTHR11669:SF8">
    <property type="entry name" value="DNA POLYMERASE III SUBUNIT DELTA"/>
    <property type="match status" value="1"/>
</dbReference>
<dbReference type="InterPro" id="IPR027417">
    <property type="entry name" value="P-loop_NTPase"/>
</dbReference>
<evidence type="ECO:0000313" key="2">
    <source>
        <dbReference type="EMBL" id="EHL18720.1"/>
    </source>
</evidence>
<accession>G9XE62</accession>
<evidence type="ECO:0000313" key="1">
    <source>
        <dbReference type="EMBL" id="EHL16934.1"/>
    </source>
</evidence>
<dbReference type="SUPFAM" id="SSF52540">
    <property type="entry name" value="P-loop containing nucleoside triphosphate hydrolases"/>
    <property type="match status" value="1"/>
</dbReference>
<dbReference type="Proteomes" id="UP000003379">
    <property type="component" value="Unassembled WGS sequence"/>
</dbReference>
<dbReference type="PANTHER" id="PTHR11669">
    <property type="entry name" value="REPLICATION FACTOR C / DNA POLYMERASE III GAMMA-TAU SUBUNIT"/>
    <property type="match status" value="1"/>
</dbReference>
<dbReference type="Gene3D" id="1.20.272.10">
    <property type="match status" value="1"/>
</dbReference>
<dbReference type="RefSeq" id="WP_009524413.1">
    <property type="nucleotide sequence ID" value="NZ_JBQMYZ010000003.1"/>
</dbReference>
<comment type="caution">
    <text evidence="2">The sequence shown here is derived from an EMBL/GenBank/DDBJ whole genome shotgun (WGS) entry which is preliminary data.</text>
</comment>
<proteinExistence type="predicted"/>
<sequence length="268" mass="31697">MNKYEQIRDLLFDEHEQNTLRHAYIFESSDLSLALKLATQLCNKILETSNLSMVSDYHLIKKEDMNVQTIRDITKDSIVKPFKAKKIYVFEDSMKFTIPMQNAFLKTLEEPPPDVIFILLTENANSLLETIRSRCIIYFFDEEVSELSQREDINIKTRQLFDILIAKDKIKMIQYMENLKKSKDDIDDILTYILDNSRNIMIAKESIALLPDKHKQNKYIHDIINKFTYYQLLTIIDIVEDTRKKLNRNCSFSMTIELMLINIMEVMN</sequence>
<gene>
    <name evidence="2" type="ORF">HMPREF9628_00406</name>
    <name evidence="1" type="ORF">HMPREF9629_00176</name>
</gene>
<dbReference type="Pfam" id="PF13177">
    <property type="entry name" value="DNA_pol3_delta2"/>
    <property type="match status" value="1"/>
</dbReference>
<organism evidence="2 3">
    <name type="scientific">Peptoanaerobacter stomatis</name>
    <dbReference type="NCBI Taxonomy" id="796937"/>
    <lineage>
        <taxon>Bacteria</taxon>
        <taxon>Bacillati</taxon>
        <taxon>Bacillota</taxon>
        <taxon>Clostridia</taxon>
        <taxon>Peptostreptococcales</taxon>
        <taxon>Filifactoraceae</taxon>
        <taxon>Peptoanaerobacter</taxon>
    </lineage>
</organism>
<protein>
    <recommendedName>
        <fullName evidence="5">DNA polymerase III, delta' subunit</fullName>
    </recommendedName>
</protein>
<dbReference type="EMBL" id="AFZG01000041">
    <property type="protein sequence ID" value="EHL18720.1"/>
    <property type="molecule type" value="Genomic_DNA"/>
</dbReference>
<dbReference type="EMBL" id="AFZE01000001">
    <property type="protein sequence ID" value="EHL16934.1"/>
    <property type="molecule type" value="Genomic_DNA"/>
</dbReference>
<evidence type="ECO:0008006" key="5">
    <source>
        <dbReference type="Google" id="ProtNLM"/>
    </source>
</evidence>
<evidence type="ECO:0000313" key="3">
    <source>
        <dbReference type="Proteomes" id="UP000003379"/>
    </source>
</evidence>
<dbReference type="Proteomes" id="UP000006437">
    <property type="component" value="Unassembled WGS sequence"/>
</dbReference>
<dbReference type="AlphaFoldDB" id="G9XE62"/>
<dbReference type="InterPro" id="IPR050238">
    <property type="entry name" value="DNA_Rep/Repair_Clamp_Loader"/>
</dbReference>
<dbReference type="HOGENOM" id="CLU_006229_4_0_9"/>
<reference evidence="1 4" key="1">
    <citation type="submission" date="2011-08" db="EMBL/GenBank/DDBJ databases">
        <title>The Genome Sequence of Eubacteriaceae bacterium ACC19a.</title>
        <authorList>
            <consortium name="The Broad Institute Genome Sequencing Platform"/>
            <person name="Earl A."/>
            <person name="Ward D."/>
            <person name="Feldgarden M."/>
            <person name="Gevers D."/>
            <person name="Sizova M."/>
            <person name="Hazen A."/>
            <person name="Epstein S."/>
            <person name="Young S.K."/>
            <person name="Zeng Q."/>
            <person name="Gargeya S."/>
            <person name="Fitzgerald M."/>
            <person name="Haas B."/>
            <person name="Abouelleil A."/>
            <person name="Alvarado L."/>
            <person name="Arachchi H.M."/>
            <person name="Berlin A."/>
            <person name="Brown A."/>
            <person name="Chapman S.B."/>
            <person name="Chen Z."/>
            <person name="Dunbar C."/>
            <person name="Freedman E."/>
            <person name="Gearin G."/>
            <person name="Gellesch M."/>
            <person name="Goldberg J."/>
            <person name="Griggs A."/>
            <person name="Gujja S."/>
            <person name="Heiman D."/>
            <person name="Howarth C."/>
            <person name="Larson L."/>
            <person name="Lui A."/>
            <person name="MacDonald P.J.P."/>
            <person name="Montmayeur A."/>
            <person name="Murphy C."/>
            <person name="Neiman D."/>
            <person name="Pearson M."/>
            <person name="Priest M."/>
            <person name="Roberts A."/>
            <person name="Saif S."/>
            <person name="Shea T."/>
            <person name="Shenoy N."/>
            <person name="Sisk P."/>
            <person name="Stolte C."/>
            <person name="Sykes S."/>
            <person name="Wortman J."/>
            <person name="Nusbaum C."/>
            <person name="Birren B."/>
        </authorList>
    </citation>
    <scope>NUCLEOTIDE SEQUENCE [LARGE SCALE GENOMIC DNA]</scope>
    <source>
        <strain evidence="1 4">ACC19a</strain>
    </source>
</reference>
<name>G9XE62_9FIRM</name>
<accession>G9WXT7</accession>
<dbReference type="Gene3D" id="3.40.50.300">
    <property type="entry name" value="P-loop containing nucleotide triphosphate hydrolases"/>
    <property type="match status" value="1"/>
</dbReference>
<reference evidence="2 3" key="2">
    <citation type="submission" date="2011-08" db="EMBL/GenBank/DDBJ databases">
        <title>The Genome Sequence of Eubacteriaceae bacterium CM5.</title>
        <authorList>
            <consortium name="The Broad Institute Genome Sequencing Platform"/>
            <person name="Earl A."/>
            <person name="Ward D."/>
            <person name="Feldgarden M."/>
            <person name="Gevers D."/>
            <person name="Sizova M."/>
            <person name="Hazen A."/>
            <person name="Epstein S."/>
            <person name="Young S.K."/>
            <person name="Zeng Q."/>
            <person name="Gargeya S."/>
            <person name="Fitzgerald M."/>
            <person name="Haas B."/>
            <person name="Abouelleil A."/>
            <person name="Alvarado L."/>
            <person name="Arachchi H.M."/>
            <person name="Berlin A."/>
            <person name="Brown A."/>
            <person name="Chapman S.B."/>
            <person name="Chen Z."/>
            <person name="Dunbar C."/>
            <person name="Freedman E."/>
            <person name="Gearin G."/>
            <person name="Gellesch M."/>
            <person name="Goldberg J."/>
            <person name="Griggs A."/>
            <person name="Gujja S."/>
            <person name="Heiman D."/>
            <person name="Howarth C."/>
            <person name="Larson L."/>
            <person name="Lui A."/>
            <person name="MacDonald P.J.P."/>
            <person name="Montmayeur A."/>
            <person name="Murphy C."/>
            <person name="Neiman D."/>
            <person name="Pearson M."/>
            <person name="Priest M."/>
            <person name="Roberts A."/>
            <person name="Saif S."/>
            <person name="Shea T."/>
            <person name="Shenoy N."/>
            <person name="Sisk P."/>
            <person name="Stolte C."/>
            <person name="Sykes S."/>
            <person name="Wortman J."/>
            <person name="Nusbaum C."/>
            <person name="Birren B."/>
        </authorList>
    </citation>
    <scope>NUCLEOTIDE SEQUENCE [LARGE SCALE GENOMIC DNA]</scope>
    <source>
        <strain evidence="2 3">CM5</strain>
    </source>
</reference>